<keyword evidence="2" id="KW-1185">Reference proteome</keyword>
<gene>
    <name evidence="1" type="ORF">OC846_003301</name>
</gene>
<proteinExistence type="predicted"/>
<sequence length="150" mass="16338">MATPLLSPVPAYGFALNGFGHYADEEAKRGSDQALPPFELAPILEPALPASSTANVRCTEAYGKEANELNGRYPCGSYHAESHLYVGNSEGHVLWYTLANEGTSTQVSTVFAPKVWWTLVLIRLIIPFASADHSVPTKYKHTDRIGFQTG</sequence>
<dbReference type="EMBL" id="JAPDMZ010000077">
    <property type="protein sequence ID" value="KAK0551431.1"/>
    <property type="molecule type" value="Genomic_DNA"/>
</dbReference>
<protein>
    <submittedName>
        <fullName evidence="1">Uncharacterized protein</fullName>
    </submittedName>
</protein>
<accession>A0AAN6GQQ0</accession>
<evidence type="ECO:0000313" key="2">
    <source>
        <dbReference type="Proteomes" id="UP001176517"/>
    </source>
</evidence>
<dbReference type="Proteomes" id="UP001176517">
    <property type="component" value="Unassembled WGS sequence"/>
</dbReference>
<reference evidence="1" key="1">
    <citation type="journal article" date="2023" name="PhytoFront">
        <title>Draft Genome Resources of Seven Strains of Tilletia horrida, Causal Agent of Kernel Smut of Rice.</title>
        <authorList>
            <person name="Khanal S."/>
            <person name="Antony Babu S."/>
            <person name="Zhou X.G."/>
        </authorList>
    </citation>
    <scope>NUCLEOTIDE SEQUENCE</scope>
    <source>
        <strain evidence="1">TX6</strain>
    </source>
</reference>
<evidence type="ECO:0000313" key="1">
    <source>
        <dbReference type="EMBL" id="KAK0551431.1"/>
    </source>
</evidence>
<comment type="caution">
    <text evidence="1">The sequence shown here is derived from an EMBL/GenBank/DDBJ whole genome shotgun (WGS) entry which is preliminary data.</text>
</comment>
<organism evidence="1 2">
    <name type="scientific">Tilletia horrida</name>
    <dbReference type="NCBI Taxonomy" id="155126"/>
    <lineage>
        <taxon>Eukaryota</taxon>
        <taxon>Fungi</taxon>
        <taxon>Dikarya</taxon>
        <taxon>Basidiomycota</taxon>
        <taxon>Ustilaginomycotina</taxon>
        <taxon>Exobasidiomycetes</taxon>
        <taxon>Tilletiales</taxon>
        <taxon>Tilletiaceae</taxon>
        <taxon>Tilletia</taxon>
    </lineage>
</organism>
<name>A0AAN6GQQ0_9BASI</name>
<dbReference type="AlphaFoldDB" id="A0AAN6GQQ0"/>